<protein>
    <submittedName>
        <fullName evidence="2">Uncharacterized protein</fullName>
    </submittedName>
</protein>
<dbReference type="Proteomes" id="UP000275267">
    <property type="component" value="Unassembled WGS sequence"/>
</dbReference>
<feature type="compositionally biased region" description="Polar residues" evidence="1">
    <location>
        <begin position="1"/>
        <end position="17"/>
    </location>
</feature>
<feature type="compositionally biased region" description="Basic and acidic residues" evidence="1">
    <location>
        <begin position="128"/>
        <end position="139"/>
    </location>
</feature>
<organism evidence="2 3">
    <name type="scientific">Panicum miliaceum</name>
    <name type="common">Proso millet</name>
    <name type="synonym">Broomcorn millet</name>
    <dbReference type="NCBI Taxonomy" id="4540"/>
    <lineage>
        <taxon>Eukaryota</taxon>
        <taxon>Viridiplantae</taxon>
        <taxon>Streptophyta</taxon>
        <taxon>Embryophyta</taxon>
        <taxon>Tracheophyta</taxon>
        <taxon>Spermatophyta</taxon>
        <taxon>Magnoliopsida</taxon>
        <taxon>Liliopsida</taxon>
        <taxon>Poales</taxon>
        <taxon>Poaceae</taxon>
        <taxon>PACMAD clade</taxon>
        <taxon>Panicoideae</taxon>
        <taxon>Panicodae</taxon>
        <taxon>Paniceae</taxon>
        <taxon>Panicinae</taxon>
        <taxon>Panicum</taxon>
        <taxon>Panicum sect. Panicum</taxon>
    </lineage>
</organism>
<dbReference type="EMBL" id="PQIB02000008">
    <property type="protein sequence ID" value="RLN04972.1"/>
    <property type="molecule type" value="Genomic_DNA"/>
</dbReference>
<feature type="region of interest" description="Disordered" evidence="1">
    <location>
        <begin position="1"/>
        <end position="45"/>
    </location>
</feature>
<keyword evidence="3" id="KW-1185">Reference proteome</keyword>
<proteinExistence type="predicted"/>
<sequence>MGKWTNPSGQAAPSTVALSDESEEQLQPEVKGGHRRGGKQAPTSAEAEPLEVVLFQVCYTRQWPSHAHTMQNWRILYVFAVHVERLITSKKLQPRLQGRSSITMNVNSIGRKQISAHLQKHRKKVEKELRNTDAKKCSNDPEIQPTNISLS</sequence>
<name>A0A3L6RLP1_PANMI</name>
<dbReference type="AlphaFoldDB" id="A0A3L6RLP1"/>
<reference evidence="3" key="1">
    <citation type="journal article" date="2019" name="Nat. Commun.">
        <title>The genome of broomcorn millet.</title>
        <authorList>
            <person name="Zou C."/>
            <person name="Miki D."/>
            <person name="Li D."/>
            <person name="Tang Q."/>
            <person name="Xiao L."/>
            <person name="Rajput S."/>
            <person name="Deng P."/>
            <person name="Jia W."/>
            <person name="Huang R."/>
            <person name="Zhang M."/>
            <person name="Sun Y."/>
            <person name="Hu J."/>
            <person name="Fu X."/>
            <person name="Schnable P.S."/>
            <person name="Li F."/>
            <person name="Zhang H."/>
            <person name="Feng B."/>
            <person name="Zhu X."/>
            <person name="Liu R."/>
            <person name="Schnable J.C."/>
            <person name="Zhu J.-K."/>
            <person name="Zhang H."/>
        </authorList>
    </citation>
    <scope>NUCLEOTIDE SEQUENCE [LARGE SCALE GENOMIC DNA]</scope>
</reference>
<comment type="caution">
    <text evidence="2">The sequence shown here is derived from an EMBL/GenBank/DDBJ whole genome shotgun (WGS) entry which is preliminary data.</text>
</comment>
<gene>
    <name evidence="2" type="ORF">C2845_PM13G19890</name>
</gene>
<evidence type="ECO:0000313" key="2">
    <source>
        <dbReference type="EMBL" id="RLN04972.1"/>
    </source>
</evidence>
<accession>A0A3L6RLP1</accession>
<evidence type="ECO:0000313" key="3">
    <source>
        <dbReference type="Proteomes" id="UP000275267"/>
    </source>
</evidence>
<evidence type="ECO:0000256" key="1">
    <source>
        <dbReference type="SAM" id="MobiDB-lite"/>
    </source>
</evidence>
<feature type="region of interest" description="Disordered" evidence="1">
    <location>
        <begin position="128"/>
        <end position="151"/>
    </location>
</feature>